<dbReference type="EMBL" id="CAADRA010006748">
    <property type="protein sequence ID" value="VFT96637.1"/>
    <property type="molecule type" value="Genomic_DNA"/>
</dbReference>
<evidence type="ECO:0000313" key="3">
    <source>
        <dbReference type="EMBL" id="VFT96637.1"/>
    </source>
</evidence>
<proteinExistence type="predicted"/>
<evidence type="ECO:0000256" key="1">
    <source>
        <dbReference type="SAM" id="SignalP"/>
    </source>
</evidence>
<keyword evidence="1" id="KW-0732">Signal</keyword>
<evidence type="ECO:0000313" key="4">
    <source>
        <dbReference type="Proteomes" id="UP000332933"/>
    </source>
</evidence>
<organism evidence="3 4">
    <name type="scientific">Aphanomyces stellatus</name>
    <dbReference type="NCBI Taxonomy" id="120398"/>
    <lineage>
        <taxon>Eukaryota</taxon>
        <taxon>Sar</taxon>
        <taxon>Stramenopiles</taxon>
        <taxon>Oomycota</taxon>
        <taxon>Saprolegniomycetes</taxon>
        <taxon>Saprolegniales</taxon>
        <taxon>Verrucalvaceae</taxon>
        <taxon>Aphanomyces</taxon>
    </lineage>
</organism>
<feature type="chain" id="PRO_5036116468" evidence="1">
    <location>
        <begin position="20"/>
        <end position="97"/>
    </location>
</feature>
<reference evidence="2" key="2">
    <citation type="submission" date="2019-06" db="EMBL/GenBank/DDBJ databases">
        <title>Genomics analysis of Aphanomyces spp. identifies a new class of oomycete effector associated with host adaptation.</title>
        <authorList>
            <person name="Gaulin E."/>
        </authorList>
    </citation>
    <scope>NUCLEOTIDE SEQUENCE</scope>
    <source>
        <strain evidence="2">CBS 578.67</strain>
    </source>
</reference>
<protein>
    <submittedName>
        <fullName evidence="3">Aste57867_19940 protein</fullName>
    </submittedName>
</protein>
<reference evidence="3 4" key="1">
    <citation type="submission" date="2019-03" db="EMBL/GenBank/DDBJ databases">
        <authorList>
            <person name="Gaulin E."/>
            <person name="Dumas B."/>
        </authorList>
    </citation>
    <scope>NUCLEOTIDE SEQUENCE [LARGE SCALE GENOMIC DNA]</scope>
    <source>
        <strain evidence="3">CBS 568.67</strain>
    </source>
</reference>
<dbReference type="OrthoDB" id="10558270at2759"/>
<dbReference type="Proteomes" id="UP000332933">
    <property type="component" value="Unassembled WGS sequence"/>
</dbReference>
<dbReference type="EMBL" id="VJMH01006725">
    <property type="protein sequence ID" value="KAF0688424.1"/>
    <property type="molecule type" value="Genomic_DNA"/>
</dbReference>
<accession>A0A485LED8</accession>
<keyword evidence="4" id="KW-1185">Reference proteome</keyword>
<sequence length="97" mass="10982">MQTLIAAMAILSSVVPTGSLSSQHEQASLDVIALNTTFIQWATINGTNLVLHQPMVSTNCDPWSFIGWMTMYEWVMGQHEVYTFEGDFDIWTLMSRH</sequence>
<evidence type="ECO:0000313" key="2">
    <source>
        <dbReference type="EMBL" id="KAF0688424.1"/>
    </source>
</evidence>
<feature type="signal peptide" evidence="1">
    <location>
        <begin position="1"/>
        <end position="19"/>
    </location>
</feature>
<name>A0A485LED8_9STRA</name>
<gene>
    <name evidence="3" type="primary">Aste57867_19940</name>
    <name evidence="2" type="ORF">As57867_019874</name>
    <name evidence="3" type="ORF">ASTE57867_19940</name>
</gene>
<dbReference type="AlphaFoldDB" id="A0A485LED8"/>